<dbReference type="Proteomes" id="UP000243499">
    <property type="component" value="Chromosome 4"/>
</dbReference>
<evidence type="ECO:0000256" key="1">
    <source>
        <dbReference type="SAM" id="MobiDB-lite"/>
    </source>
</evidence>
<proteinExistence type="predicted"/>
<dbReference type="AlphaFoldDB" id="A0A2S3HJP7"/>
<feature type="region of interest" description="Disordered" evidence="1">
    <location>
        <begin position="66"/>
        <end position="99"/>
    </location>
</feature>
<evidence type="ECO:0000313" key="2">
    <source>
        <dbReference type="EMBL" id="PAN24572.1"/>
    </source>
</evidence>
<reference evidence="2" key="1">
    <citation type="submission" date="2018-04" db="EMBL/GenBank/DDBJ databases">
        <title>WGS assembly of Panicum hallii.</title>
        <authorList>
            <person name="Lovell J."/>
            <person name="Jenkins J."/>
            <person name="Lowry D."/>
            <person name="Mamidi S."/>
            <person name="Sreedasyam A."/>
            <person name="Weng X."/>
            <person name="Barry K."/>
            <person name="Bonette J."/>
            <person name="Campitelli B."/>
            <person name="Daum C."/>
            <person name="Gordon S."/>
            <person name="Gould B."/>
            <person name="Lipzen A."/>
            <person name="Macqueen A."/>
            <person name="Palacio-Mejia J."/>
            <person name="Plott C."/>
            <person name="Shakirov E."/>
            <person name="Shu S."/>
            <person name="Yoshinaga Y."/>
            <person name="Zane M."/>
            <person name="Rokhsar D."/>
            <person name="Grimwood J."/>
            <person name="Schmutz J."/>
            <person name="Juenger T."/>
        </authorList>
    </citation>
    <scope>NUCLEOTIDE SEQUENCE [LARGE SCALE GENOMIC DNA]</scope>
    <source>
        <strain evidence="2">FIL2</strain>
    </source>
</reference>
<name>A0A2S3HJP7_9POAL</name>
<dbReference type="EMBL" id="CM008049">
    <property type="protein sequence ID" value="PAN24572.1"/>
    <property type="molecule type" value="Genomic_DNA"/>
</dbReference>
<organism evidence="2">
    <name type="scientific">Panicum hallii</name>
    <dbReference type="NCBI Taxonomy" id="206008"/>
    <lineage>
        <taxon>Eukaryota</taxon>
        <taxon>Viridiplantae</taxon>
        <taxon>Streptophyta</taxon>
        <taxon>Embryophyta</taxon>
        <taxon>Tracheophyta</taxon>
        <taxon>Spermatophyta</taxon>
        <taxon>Magnoliopsida</taxon>
        <taxon>Liliopsida</taxon>
        <taxon>Poales</taxon>
        <taxon>Poaceae</taxon>
        <taxon>PACMAD clade</taxon>
        <taxon>Panicoideae</taxon>
        <taxon>Panicodae</taxon>
        <taxon>Paniceae</taxon>
        <taxon>Panicinae</taxon>
        <taxon>Panicum</taxon>
        <taxon>Panicum sect. Panicum</taxon>
    </lineage>
</organism>
<sequence>MSRPVAPRTPNPLPLKPRLRPIGSSKAAVAVALGLSPKEEGVGSPRCAHTMADAGVMGSPLRALTSADAGEAGSPRRALTAADTRGAGSPRRALTAVDTGGLESPRRALRDDLTAAVAGGLGSPSISLLIRSPTLLRLKLFSMMAKIVRGSESQQAVFVQEQRPLQ</sequence>
<gene>
    <name evidence="2" type="ORF">PAHAL_4G235100</name>
</gene>
<accession>A0A2S3HJP7</accession>
<dbReference type="Gramene" id="PAN24572">
    <property type="protein sequence ID" value="PAN24572"/>
    <property type="gene ID" value="PAHAL_4G235100"/>
</dbReference>
<feature type="region of interest" description="Disordered" evidence="1">
    <location>
        <begin position="1"/>
        <end position="20"/>
    </location>
</feature>
<protein>
    <submittedName>
        <fullName evidence="2">Uncharacterized protein</fullName>
    </submittedName>
</protein>